<dbReference type="AlphaFoldDB" id="A0A2S0MHJ7"/>
<dbReference type="OrthoDB" id="8805901at2"/>
<dbReference type="NCBIfam" id="TIGR04174">
    <property type="entry name" value="IPTL_CTERM"/>
    <property type="match status" value="1"/>
</dbReference>
<evidence type="ECO:0000256" key="1">
    <source>
        <dbReference type="SAM" id="SignalP"/>
    </source>
</evidence>
<feature type="domain" description="Bacterial repeat" evidence="3">
    <location>
        <begin position="271"/>
        <end position="342"/>
    </location>
</feature>
<dbReference type="Pfam" id="PF18203">
    <property type="entry name" value="IPTL-CTERM"/>
    <property type="match status" value="1"/>
</dbReference>
<feature type="domain" description="Bacterial repeat" evidence="3">
    <location>
        <begin position="344"/>
        <end position="415"/>
    </location>
</feature>
<dbReference type="EMBL" id="CP027666">
    <property type="protein sequence ID" value="AVO35287.1"/>
    <property type="molecule type" value="Genomic_DNA"/>
</dbReference>
<organism evidence="4 5">
    <name type="scientific">Ottowia oryzae</name>
    <dbReference type="NCBI Taxonomy" id="2109914"/>
    <lineage>
        <taxon>Bacteria</taxon>
        <taxon>Pseudomonadati</taxon>
        <taxon>Pseudomonadota</taxon>
        <taxon>Betaproteobacteria</taxon>
        <taxon>Burkholderiales</taxon>
        <taxon>Comamonadaceae</taxon>
        <taxon>Ottowia</taxon>
    </lineage>
</organism>
<evidence type="ECO:0000313" key="5">
    <source>
        <dbReference type="Proteomes" id="UP000239709"/>
    </source>
</evidence>
<evidence type="ECO:0000259" key="3">
    <source>
        <dbReference type="Pfam" id="PF18998"/>
    </source>
</evidence>
<feature type="domain" description="Bacterial repeat" evidence="3">
    <location>
        <begin position="417"/>
        <end position="487"/>
    </location>
</feature>
<feature type="domain" description="Bacterial repeat" evidence="3">
    <location>
        <begin position="205"/>
        <end position="269"/>
    </location>
</feature>
<keyword evidence="1" id="KW-0732">Signal</keyword>
<dbReference type="KEGG" id="otk:C6570_14400"/>
<feature type="domain" description="IPTL-CTERM protein sorting" evidence="2">
    <location>
        <begin position="560"/>
        <end position="586"/>
    </location>
</feature>
<protein>
    <recommendedName>
        <fullName evidence="6">IPTL-CTERM protein sorting domain-containing protein</fullName>
    </recommendedName>
</protein>
<reference evidence="4 5" key="1">
    <citation type="submission" date="2018-03" db="EMBL/GenBank/DDBJ databases">
        <title>Genome sequencing of Ottowia sp.</title>
        <authorList>
            <person name="Kim S.-J."/>
            <person name="Heo J."/>
            <person name="Kwon S.-W."/>
        </authorList>
    </citation>
    <scope>NUCLEOTIDE SEQUENCE [LARGE SCALE GENOMIC DNA]</scope>
    <source>
        <strain evidence="4 5">KADR8-3</strain>
    </source>
</reference>
<name>A0A2S0MHJ7_9BURK</name>
<evidence type="ECO:0008006" key="6">
    <source>
        <dbReference type="Google" id="ProtNLM"/>
    </source>
</evidence>
<dbReference type="InterPro" id="IPR044060">
    <property type="entry name" value="Bacterial_rp_domain"/>
</dbReference>
<proteinExistence type="predicted"/>
<sequence length="588" mass="59017">MRLRSISAPWLRSALLACGLSLLVAAPAQAQTMTQNFDGLTCSSANTASPVPANTGGLTWTNFLCLNSSGYGTPTNNGYRPATRSQPNVILGAPSVVNQVTRSGGGVFTLNSAYLTAAWNDGLQVRVEAFRSGASVQVLTFTPSASAATLVNFTGMVNVDRVVFSASGGRQHPGYQGGGGGWEHFALDDVNYTLGTVHAITVAPAPVNGTMSCAPTLVPNGTNATCTVTPAPGYFVASFTGCTRVGTTNDCQLTNVTAPATVSATFAPITYPITITLPSNGTLACTPNPVNHGSSATCTATPATGYTLASFSGACTRVGTTNDCQLTNVTAPATVSATFAQITYPITITLPSNGTLACTPNPVNHGSSATCTATPATGYTLASFSGACTRVGTTNDCQLTNVTAPATVSATFAQITYPITITPPSNGTLACAPNPAAHGGNVTCTATPAAGYAVTSFSGGCTRVGTGNTCTLTNVTAPATVSATFALATYTITAANDPNGTLTCTPNPVTHGGNVTCTATPAAGYLLSGFTGCTQVGTGNTCTLSNVTGPASVAAVFTVAIPTLSQWALMLLGLGAAGLGARRLRRAA</sequence>
<keyword evidence="5" id="KW-1185">Reference proteome</keyword>
<gene>
    <name evidence="4" type="ORF">C6570_14400</name>
</gene>
<accession>A0A2S0MHJ7</accession>
<feature type="domain" description="Bacterial repeat" evidence="3">
    <location>
        <begin position="490"/>
        <end position="558"/>
    </location>
</feature>
<evidence type="ECO:0000313" key="4">
    <source>
        <dbReference type="EMBL" id="AVO35287.1"/>
    </source>
</evidence>
<feature type="chain" id="PRO_5015688858" description="IPTL-CTERM protein sorting domain-containing protein" evidence="1">
    <location>
        <begin position="31"/>
        <end position="588"/>
    </location>
</feature>
<dbReference type="Proteomes" id="UP000239709">
    <property type="component" value="Chromosome"/>
</dbReference>
<dbReference type="Pfam" id="PF18998">
    <property type="entry name" value="Flg_new_2"/>
    <property type="match status" value="5"/>
</dbReference>
<feature type="signal peptide" evidence="1">
    <location>
        <begin position="1"/>
        <end position="30"/>
    </location>
</feature>
<dbReference type="RefSeq" id="WP_106703836.1">
    <property type="nucleotide sequence ID" value="NZ_CP027666.1"/>
</dbReference>
<dbReference type="InterPro" id="IPR026442">
    <property type="entry name" value="IPTL_CTERM"/>
</dbReference>
<evidence type="ECO:0000259" key="2">
    <source>
        <dbReference type="Pfam" id="PF18203"/>
    </source>
</evidence>